<proteinExistence type="predicted"/>
<accession>A0A9P7AAX3</accession>
<dbReference type="EMBL" id="JABBWE010000104">
    <property type="protein sequence ID" value="KAG1785740.1"/>
    <property type="molecule type" value="Genomic_DNA"/>
</dbReference>
<protein>
    <submittedName>
        <fullName evidence="1">Uncharacterized protein</fullName>
    </submittedName>
</protein>
<sequence length="113" mass="12606">MTDTNDSSAIPNAIICVIDLEQDNTFRALAATSGYLKAQSRNKIRLELLYCSPECHKKDWHPVFIDAIIKSNGAGFVGTRGFTMSTLASRRVQSWHDGATQLVRWVWPGADDH</sequence>
<dbReference type="AlphaFoldDB" id="A0A9P7AAX3"/>
<organism evidence="1 2">
    <name type="scientific">Suillus plorans</name>
    <dbReference type="NCBI Taxonomy" id="116603"/>
    <lineage>
        <taxon>Eukaryota</taxon>
        <taxon>Fungi</taxon>
        <taxon>Dikarya</taxon>
        <taxon>Basidiomycota</taxon>
        <taxon>Agaricomycotina</taxon>
        <taxon>Agaricomycetes</taxon>
        <taxon>Agaricomycetidae</taxon>
        <taxon>Boletales</taxon>
        <taxon>Suillineae</taxon>
        <taxon>Suillaceae</taxon>
        <taxon>Suillus</taxon>
    </lineage>
</organism>
<comment type="caution">
    <text evidence="1">The sequence shown here is derived from an EMBL/GenBank/DDBJ whole genome shotgun (WGS) entry which is preliminary data.</text>
</comment>
<name>A0A9P7AAX3_9AGAM</name>
<gene>
    <name evidence="1" type="ORF">HD556DRAFT_1314010</name>
</gene>
<evidence type="ECO:0000313" key="2">
    <source>
        <dbReference type="Proteomes" id="UP000719766"/>
    </source>
</evidence>
<dbReference type="GeneID" id="64594638"/>
<keyword evidence="2" id="KW-1185">Reference proteome</keyword>
<dbReference type="Proteomes" id="UP000719766">
    <property type="component" value="Unassembled WGS sequence"/>
</dbReference>
<dbReference type="RefSeq" id="XP_041153223.1">
    <property type="nucleotide sequence ID" value="XM_041300874.1"/>
</dbReference>
<dbReference type="OrthoDB" id="3188688at2759"/>
<reference evidence="1" key="1">
    <citation type="journal article" date="2020" name="New Phytol.">
        <title>Comparative genomics reveals dynamic genome evolution in host specialist ectomycorrhizal fungi.</title>
        <authorList>
            <person name="Lofgren L.A."/>
            <person name="Nguyen N.H."/>
            <person name="Vilgalys R."/>
            <person name="Ruytinx J."/>
            <person name="Liao H.L."/>
            <person name="Branco S."/>
            <person name="Kuo A."/>
            <person name="LaButti K."/>
            <person name="Lipzen A."/>
            <person name="Andreopoulos W."/>
            <person name="Pangilinan J."/>
            <person name="Riley R."/>
            <person name="Hundley H."/>
            <person name="Na H."/>
            <person name="Barry K."/>
            <person name="Grigoriev I.V."/>
            <person name="Stajich J.E."/>
            <person name="Kennedy P.G."/>
        </authorList>
    </citation>
    <scope>NUCLEOTIDE SEQUENCE</scope>
    <source>
        <strain evidence="1">S12</strain>
    </source>
</reference>
<evidence type="ECO:0000313" key="1">
    <source>
        <dbReference type="EMBL" id="KAG1785740.1"/>
    </source>
</evidence>